<dbReference type="Proteomes" id="UP000185860">
    <property type="component" value="Unassembled WGS sequence"/>
</dbReference>
<comment type="caution">
    <text evidence="2">The sequence shown here is derived from an EMBL/GenBank/DDBJ whole genome shotgun (WGS) entry which is preliminary data.</text>
</comment>
<feature type="transmembrane region" description="Helical" evidence="1">
    <location>
        <begin position="73"/>
        <end position="93"/>
    </location>
</feature>
<accession>A0A1U7IJ15</accession>
<reference evidence="2 3" key="1">
    <citation type="submission" date="2016-11" db="EMBL/GenBank/DDBJ databases">
        <title>Draft Genome Sequences of Nine Cyanobacterial Strains from Diverse Habitats.</title>
        <authorList>
            <person name="Zhu T."/>
            <person name="Hou S."/>
            <person name="Lu X."/>
            <person name="Hess W.R."/>
        </authorList>
    </citation>
    <scope>NUCLEOTIDE SEQUENCE [LARGE SCALE GENOMIC DNA]</scope>
    <source>
        <strain evidence="2 3">IAM M-71</strain>
    </source>
</reference>
<gene>
    <name evidence="2" type="ORF">NIES2119_14880</name>
</gene>
<feature type="transmembrane region" description="Helical" evidence="1">
    <location>
        <begin position="40"/>
        <end position="61"/>
    </location>
</feature>
<sequence>MTPTIFGRWQTRLFLLATVGVLVTLPFALGITSPNSSSVYFWVLGYVAIFGIFWDILYNYLQQFRWDRDWPGIFQLLAGIWEGIFLIIVIKVLQLPLPGVQNLDLNLFLRHYSLVWLGVYLTSQTMMRIIFPRWRFRGGQWL</sequence>
<keyword evidence="1" id="KW-0472">Membrane</keyword>
<evidence type="ECO:0000313" key="3">
    <source>
        <dbReference type="Proteomes" id="UP000185860"/>
    </source>
</evidence>
<keyword evidence="1" id="KW-0812">Transmembrane</keyword>
<keyword evidence="1" id="KW-1133">Transmembrane helix</keyword>
<evidence type="ECO:0000313" key="2">
    <source>
        <dbReference type="EMBL" id="OKH37100.1"/>
    </source>
</evidence>
<dbReference type="EMBL" id="MRCE01000013">
    <property type="protein sequence ID" value="OKH37100.1"/>
    <property type="molecule type" value="Genomic_DNA"/>
</dbReference>
<dbReference type="RefSeq" id="WP_073594279.1">
    <property type="nucleotide sequence ID" value="NZ_MRCE01000013.1"/>
</dbReference>
<dbReference type="STRING" id="454136.NIES2119_14880"/>
<dbReference type="AlphaFoldDB" id="A0A1U7IJ15"/>
<protein>
    <submittedName>
        <fullName evidence="2">Uncharacterized protein</fullName>
    </submittedName>
</protein>
<organism evidence="2 3">
    <name type="scientific">[Phormidium ambiguum] IAM M-71</name>
    <dbReference type="NCBI Taxonomy" id="454136"/>
    <lineage>
        <taxon>Bacteria</taxon>
        <taxon>Bacillati</taxon>
        <taxon>Cyanobacteriota</taxon>
        <taxon>Cyanophyceae</taxon>
        <taxon>Oscillatoriophycideae</taxon>
        <taxon>Aerosakkonematales</taxon>
        <taxon>Aerosakkonemataceae</taxon>
        <taxon>Floridanema</taxon>
    </lineage>
</organism>
<name>A0A1U7IJ15_9CYAN</name>
<evidence type="ECO:0000256" key="1">
    <source>
        <dbReference type="SAM" id="Phobius"/>
    </source>
</evidence>
<feature type="transmembrane region" description="Helical" evidence="1">
    <location>
        <begin position="113"/>
        <end position="131"/>
    </location>
</feature>
<proteinExistence type="predicted"/>
<dbReference type="OrthoDB" id="4546196at2"/>